<dbReference type="AlphaFoldDB" id="A0A4V0K473"/>
<evidence type="ECO:0000256" key="1">
    <source>
        <dbReference type="SAM" id="Phobius"/>
    </source>
</evidence>
<name>A0A4V0K473_PLACU</name>
<protein>
    <submittedName>
        <fullName evidence="2">CIR protein</fullName>
    </submittedName>
</protein>
<feature type="transmembrane region" description="Helical" evidence="1">
    <location>
        <begin position="315"/>
        <end position="336"/>
    </location>
</feature>
<organism evidence="2 3">
    <name type="scientific">Plasmodium chabaudi chabaudi</name>
    <dbReference type="NCBI Taxonomy" id="31271"/>
    <lineage>
        <taxon>Eukaryota</taxon>
        <taxon>Sar</taxon>
        <taxon>Alveolata</taxon>
        <taxon>Apicomplexa</taxon>
        <taxon>Aconoidasida</taxon>
        <taxon>Haemosporida</taxon>
        <taxon>Plasmodiidae</taxon>
        <taxon>Plasmodium</taxon>
        <taxon>Plasmodium (Vinckeia)</taxon>
    </lineage>
</organism>
<dbReference type="InterPro" id="IPR006477">
    <property type="entry name" value="Yir_bir_cir"/>
</dbReference>
<accession>A0A4V0K473</accession>
<dbReference type="OrthoDB" id="373246at2759"/>
<dbReference type="KEGG" id="pcb:PCHAS_0400121"/>
<dbReference type="EMBL" id="LK022881">
    <property type="protein sequence ID" value="VTZ67126.1"/>
    <property type="molecule type" value="Genomic_DNA"/>
</dbReference>
<dbReference type="Pfam" id="PF06022">
    <property type="entry name" value="Cir_Bir_Yir"/>
    <property type="match status" value="1"/>
</dbReference>
<keyword evidence="3" id="KW-1185">Reference proteome</keyword>
<keyword evidence="1" id="KW-0472">Membrane</keyword>
<sequence>MKSSIMLEEVCGAINQINKVLSDDILTLGQHFPDDELGYTAYCPNAKEGEKGKCVTNGDRISAGFIWLLEMFKALDDVENLKDINDQYVEYAILWLSSKNILINPDMLVSVTGIYDILERNNPIGYKEFRNKIEKKKQLMNFGDYHMGKLYELLKEMCTLITKYDQDRSFPDSYLNHANKCANLYQNLVTEAYSSKMCDSYCYVLSTLKDAYDKFRRENEFDSDYQLPEFTLPEGIKSCEKLCEKKNQELKVESSKIDVSETVTPTETILSYQTSTELSDSREESLPKIEVQMDDPKSITLPSVIPTSINNGNKLPYIAVPFILIPVIFGISYKYLTLMWKKKMKSKKNVRKIINLSDKK</sequence>
<keyword evidence="1" id="KW-0812">Transmembrane</keyword>
<dbReference type="Proteomes" id="UP000071118">
    <property type="component" value="Chromosome 4"/>
</dbReference>
<dbReference type="RefSeq" id="XP_016652860.2">
    <property type="nucleotide sequence ID" value="XM_016799814.2"/>
</dbReference>
<keyword evidence="1" id="KW-1133">Transmembrane helix</keyword>
<evidence type="ECO:0000313" key="2">
    <source>
        <dbReference type="EMBL" id="VTZ67126.1"/>
    </source>
</evidence>
<proteinExistence type="predicted"/>
<dbReference type="NCBIfam" id="TIGR01590">
    <property type="entry name" value="yir-bir-cir_Pla"/>
    <property type="match status" value="1"/>
</dbReference>
<reference evidence="2 3" key="1">
    <citation type="journal article" date="2014" name="BMC Biol.">
        <title>A comprehensive evaluation of rodent malaria parasite genomes and gene expression.</title>
        <authorList>
            <person name="Otto T.D."/>
            <person name="Bohme U."/>
            <person name="Jackson A.P."/>
            <person name="Hunt M."/>
            <person name="Franke-Fayard B."/>
            <person name="Hoeijmakers W.A."/>
            <person name="Religa A.A."/>
            <person name="Robertson L."/>
            <person name="Sanders M."/>
            <person name="Ogun S.A."/>
            <person name="Cunningham D."/>
            <person name="Erhart A."/>
            <person name="Billker O."/>
            <person name="Khan S.M."/>
            <person name="Stunnenberg H.G."/>
            <person name="Langhorne J."/>
            <person name="Holder A.A."/>
            <person name="Waters A.P."/>
            <person name="Newbold C.I."/>
            <person name="Pain A."/>
            <person name="Berriman M."/>
            <person name="Janse C.J."/>
        </authorList>
    </citation>
    <scope>NUCLEOTIDE SEQUENCE [LARGE SCALE GENOMIC DNA]</scope>
    <source>
        <strain evidence="2 3">AS</strain>
    </source>
</reference>
<dbReference type="VEuPathDB" id="PlasmoDB:PCHAS_0400121"/>
<dbReference type="GeneID" id="3496680"/>
<evidence type="ECO:0000313" key="3">
    <source>
        <dbReference type="Proteomes" id="UP000071118"/>
    </source>
</evidence>
<gene>
    <name evidence="2" type="ORF">PCHAS_0400121</name>
</gene>